<dbReference type="EMBL" id="MU273498">
    <property type="protein sequence ID" value="KAI0034597.1"/>
    <property type="molecule type" value="Genomic_DNA"/>
</dbReference>
<name>A0ACB8QSP5_9AGAM</name>
<reference evidence="1" key="2">
    <citation type="journal article" date="2022" name="New Phytol.">
        <title>Evolutionary transition to the ectomycorrhizal habit in the genomes of a hyperdiverse lineage of mushroom-forming fungi.</title>
        <authorList>
            <person name="Looney B."/>
            <person name="Miyauchi S."/>
            <person name="Morin E."/>
            <person name="Drula E."/>
            <person name="Courty P.E."/>
            <person name="Kohler A."/>
            <person name="Kuo A."/>
            <person name="LaButti K."/>
            <person name="Pangilinan J."/>
            <person name="Lipzen A."/>
            <person name="Riley R."/>
            <person name="Andreopoulos W."/>
            <person name="He G."/>
            <person name="Johnson J."/>
            <person name="Nolan M."/>
            <person name="Tritt A."/>
            <person name="Barry K.W."/>
            <person name="Grigoriev I.V."/>
            <person name="Nagy L.G."/>
            <person name="Hibbett D."/>
            <person name="Henrissat B."/>
            <person name="Matheny P.B."/>
            <person name="Labbe J."/>
            <person name="Martin F.M."/>
        </authorList>
    </citation>
    <scope>NUCLEOTIDE SEQUENCE</scope>
    <source>
        <strain evidence="1">EC-137</strain>
    </source>
</reference>
<accession>A0ACB8QSP5</accession>
<feature type="non-terminal residue" evidence="1">
    <location>
        <position position="1"/>
    </location>
</feature>
<organism evidence="1 2">
    <name type="scientific">Vararia minispora EC-137</name>
    <dbReference type="NCBI Taxonomy" id="1314806"/>
    <lineage>
        <taxon>Eukaryota</taxon>
        <taxon>Fungi</taxon>
        <taxon>Dikarya</taxon>
        <taxon>Basidiomycota</taxon>
        <taxon>Agaricomycotina</taxon>
        <taxon>Agaricomycetes</taxon>
        <taxon>Russulales</taxon>
        <taxon>Lachnocladiaceae</taxon>
        <taxon>Vararia</taxon>
    </lineage>
</organism>
<keyword evidence="1" id="KW-0503">Monooxygenase</keyword>
<keyword evidence="2" id="KW-1185">Reference proteome</keyword>
<dbReference type="Proteomes" id="UP000814128">
    <property type="component" value="Unassembled WGS sequence"/>
</dbReference>
<comment type="caution">
    <text evidence="1">The sequence shown here is derived from an EMBL/GenBank/DDBJ whole genome shotgun (WGS) entry which is preliminary data.</text>
</comment>
<evidence type="ECO:0000313" key="2">
    <source>
        <dbReference type="Proteomes" id="UP000814128"/>
    </source>
</evidence>
<evidence type="ECO:0000313" key="1">
    <source>
        <dbReference type="EMBL" id="KAI0034597.1"/>
    </source>
</evidence>
<feature type="non-terminal residue" evidence="1">
    <location>
        <position position="436"/>
    </location>
</feature>
<gene>
    <name evidence="1" type="ORF">K488DRAFT_15326</name>
</gene>
<reference evidence="1" key="1">
    <citation type="submission" date="2021-02" db="EMBL/GenBank/DDBJ databases">
        <authorList>
            <consortium name="DOE Joint Genome Institute"/>
            <person name="Ahrendt S."/>
            <person name="Looney B.P."/>
            <person name="Miyauchi S."/>
            <person name="Morin E."/>
            <person name="Drula E."/>
            <person name="Courty P.E."/>
            <person name="Chicoki N."/>
            <person name="Fauchery L."/>
            <person name="Kohler A."/>
            <person name="Kuo A."/>
            <person name="Labutti K."/>
            <person name="Pangilinan J."/>
            <person name="Lipzen A."/>
            <person name="Riley R."/>
            <person name="Andreopoulos W."/>
            <person name="He G."/>
            <person name="Johnson J."/>
            <person name="Barry K.W."/>
            <person name="Grigoriev I.V."/>
            <person name="Nagy L."/>
            <person name="Hibbett D."/>
            <person name="Henrissat B."/>
            <person name="Matheny P.B."/>
            <person name="Labbe J."/>
            <person name="Martin F."/>
        </authorList>
    </citation>
    <scope>NUCLEOTIDE SEQUENCE</scope>
    <source>
        <strain evidence="1">EC-137</strain>
    </source>
</reference>
<protein>
    <submittedName>
        <fullName evidence="1">FAD-binding monooxygenase</fullName>
    </submittedName>
</protein>
<proteinExistence type="predicted"/>
<sequence length="436" mass="48022">KTDVLVVGAGPAGLMAALALGRLGVKTTVIERRECGAIYGNADGIQPGTLEVFASYGLVDHVLREGWPVVAYVLPQRQPQAPDISVKDARYPFEVALPIQKIEGTLRDAAAGSGVYVEQPYIPTNIAISREKDDDHPVQVIVERPATSAKEPHKRVVRAKYLIGCDGSHSWIRDVMGICMIMLDEEAIRWAVMDCTPKTDFPDTMTKAVISTPVCGIIGLIPHRDGRVRLYVPLPPYLDVKKLSKEEFHAHVQATTEKAFFPYKFDVSIFSRLSYYKVVQAVASSFSVENRVFIAGDAAHTHSAKAGQGANASMRDCHNLAWKIAYVLRGWAKPDLLSTYDVERQAYAHDLIALDRNINNAIGKNRDDAKYTKGIGITYHSVLTSMVEPSELAPSIIPGERLAPATILRLSDWRQMDVQDLLVSDGTFKLILMPGD</sequence>
<keyword evidence="1" id="KW-0560">Oxidoreductase</keyword>